<organism evidence="2 3">
    <name type="scientific">Pan troglodytes</name>
    <name type="common">Chimpanzee</name>
    <dbReference type="NCBI Taxonomy" id="9598"/>
    <lineage>
        <taxon>Eukaryota</taxon>
        <taxon>Metazoa</taxon>
        <taxon>Chordata</taxon>
        <taxon>Craniata</taxon>
        <taxon>Vertebrata</taxon>
        <taxon>Euteleostomi</taxon>
        <taxon>Mammalia</taxon>
        <taxon>Eutheria</taxon>
        <taxon>Euarchontoglires</taxon>
        <taxon>Primates</taxon>
        <taxon>Haplorrhini</taxon>
        <taxon>Catarrhini</taxon>
        <taxon>Hominidae</taxon>
        <taxon>Pan</taxon>
    </lineage>
</organism>
<sequence length="35" mass="3800">MEFELSWVFLVAILQGVHCEVQLVESGRGLAQPGG</sequence>
<feature type="signal peptide" evidence="1">
    <location>
        <begin position="1"/>
        <end position="19"/>
    </location>
</feature>
<accession>A0A2J8ILH3</accession>
<dbReference type="Proteomes" id="UP000236370">
    <property type="component" value="Unassembled WGS sequence"/>
</dbReference>
<keyword evidence="1" id="KW-0732">Signal</keyword>
<proteinExistence type="predicted"/>
<evidence type="ECO:0000256" key="1">
    <source>
        <dbReference type="SAM" id="SignalP"/>
    </source>
</evidence>
<reference evidence="2 3" key="1">
    <citation type="submission" date="2017-12" db="EMBL/GenBank/DDBJ databases">
        <title>High-resolution comparative analysis of great ape genomes.</title>
        <authorList>
            <person name="Pollen A."/>
            <person name="Hastie A."/>
            <person name="Hormozdiari F."/>
            <person name="Dougherty M."/>
            <person name="Liu R."/>
            <person name="Chaisson M."/>
            <person name="Hoppe E."/>
            <person name="Hill C."/>
            <person name="Pang A."/>
            <person name="Hillier L."/>
            <person name="Baker C."/>
            <person name="Armstrong J."/>
            <person name="Shendure J."/>
            <person name="Paten B."/>
            <person name="Wilson R."/>
            <person name="Chao H."/>
            <person name="Schneider V."/>
            <person name="Ventura M."/>
            <person name="Kronenberg Z."/>
            <person name="Murali S."/>
            <person name="Gordon D."/>
            <person name="Cantsilieris S."/>
            <person name="Munson K."/>
            <person name="Nelson B."/>
            <person name="Raja A."/>
            <person name="Underwood J."/>
            <person name="Diekhans M."/>
            <person name="Fiddes I."/>
            <person name="Haussler D."/>
            <person name="Eichler E."/>
        </authorList>
    </citation>
    <scope>NUCLEOTIDE SEQUENCE [LARGE SCALE GENOMIC DNA]</scope>
    <source>
        <strain evidence="2">Yerkes chimp pedigree #C0471</strain>
    </source>
</reference>
<dbReference type="EMBL" id="NBAG03000794">
    <property type="protein sequence ID" value="PNI11367.1"/>
    <property type="molecule type" value="Genomic_DNA"/>
</dbReference>
<comment type="caution">
    <text evidence="2">The sequence shown here is derived from an EMBL/GenBank/DDBJ whole genome shotgun (WGS) entry which is preliminary data.</text>
</comment>
<feature type="non-terminal residue" evidence="2">
    <location>
        <position position="35"/>
    </location>
</feature>
<protein>
    <submittedName>
        <fullName evidence="2">IGHV3OR16-12 isoform 1</fullName>
    </submittedName>
</protein>
<evidence type="ECO:0000313" key="3">
    <source>
        <dbReference type="Proteomes" id="UP000236370"/>
    </source>
</evidence>
<feature type="chain" id="PRO_5014451277" evidence="1">
    <location>
        <begin position="20"/>
        <end position="35"/>
    </location>
</feature>
<evidence type="ECO:0000313" key="2">
    <source>
        <dbReference type="EMBL" id="PNI11367.1"/>
    </source>
</evidence>
<name>A0A2J8ILH3_PANTR</name>
<dbReference type="AlphaFoldDB" id="A0A2J8ILH3"/>
<gene>
    <name evidence="2" type="ORF">CK820_G0055591</name>
</gene>